<comment type="caution">
    <text evidence="7">The sequence shown here is derived from an EMBL/GenBank/DDBJ whole genome shotgun (WGS) entry which is preliminary data.</text>
</comment>
<gene>
    <name evidence="7" type="ORF">B0T24DRAFT_636966</name>
</gene>
<dbReference type="GO" id="GO:0005886">
    <property type="term" value="C:plasma membrane"/>
    <property type="evidence" value="ECO:0007669"/>
    <property type="project" value="TreeGrafter"/>
</dbReference>
<evidence type="ECO:0000256" key="4">
    <source>
        <dbReference type="ARBA" id="ARBA00023136"/>
    </source>
</evidence>
<organism evidence="7 8">
    <name type="scientific">Lasiosphaeria ovina</name>
    <dbReference type="NCBI Taxonomy" id="92902"/>
    <lineage>
        <taxon>Eukaryota</taxon>
        <taxon>Fungi</taxon>
        <taxon>Dikarya</taxon>
        <taxon>Ascomycota</taxon>
        <taxon>Pezizomycotina</taxon>
        <taxon>Sordariomycetes</taxon>
        <taxon>Sordariomycetidae</taxon>
        <taxon>Sordariales</taxon>
        <taxon>Lasiosphaeriaceae</taxon>
        <taxon>Lasiosphaeria</taxon>
    </lineage>
</organism>
<evidence type="ECO:0000256" key="1">
    <source>
        <dbReference type="ARBA" id="ARBA00004141"/>
    </source>
</evidence>
<dbReference type="PANTHER" id="PTHR31465">
    <property type="entry name" value="PROTEIN RTA1-RELATED"/>
    <property type="match status" value="1"/>
</dbReference>
<name>A0AAE0JXH4_9PEZI</name>
<feature type="region of interest" description="Disordered" evidence="5">
    <location>
        <begin position="317"/>
        <end position="339"/>
    </location>
</feature>
<keyword evidence="4 6" id="KW-0472">Membrane</keyword>
<dbReference type="GO" id="GO:0000324">
    <property type="term" value="C:fungal-type vacuole"/>
    <property type="evidence" value="ECO:0007669"/>
    <property type="project" value="TreeGrafter"/>
</dbReference>
<feature type="transmembrane region" description="Helical" evidence="6">
    <location>
        <begin position="203"/>
        <end position="224"/>
    </location>
</feature>
<proteinExistence type="predicted"/>
<dbReference type="PANTHER" id="PTHR31465:SF11">
    <property type="entry name" value="DOMAIN PROTEIN, PUTATIVE (AFU_ORTHOLOGUE AFUA_3G10770)-RELATED"/>
    <property type="match status" value="1"/>
</dbReference>
<feature type="transmembrane region" description="Helical" evidence="6">
    <location>
        <begin position="120"/>
        <end position="142"/>
    </location>
</feature>
<comment type="subcellular location">
    <subcellularLocation>
        <location evidence="1">Membrane</location>
        <topology evidence="1">Multi-pass membrane protein</topology>
    </subcellularLocation>
</comment>
<dbReference type="Proteomes" id="UP001287356">
    <property type="component" value="Unassembled WGS sequence"/>
</dbReference>
<accession>A0AAE0JXH4</accession>
<feature type="transmembrane region" description="Helical" evidence="6">
    <location>
        <begin position="285"/>
        <end position="304"/>
    </location>
</feature>
<dbReference type="InterPro" id="IPR007568">
    <property type="entry name" value="RTA1"/>
</dbReference>
<keyword evidence="3 6" id="KW-1133">Transmembrane helix</keyword>
<feature type="transmembrane region" description="Helical" evidence="6">
    <location>
        <begin position="89"/>
        <end position="108"/>
    </location>
</feature>
<feature type="transmembrane region" description="Helical" evidence="6">
    <location>
        <begin position="162"/>
        <end position="183"/>
    </location>
</feature>
<dbReference type="EMBL" id="JAULSN010000008">
    <property type="protein sequence ID" value="KAK3365842.1"/>
    <property type="molecule type" value="Genomic_DNA"/>
</dbReference>
<feature type="compositionally biased region" description="Basic and acidic residues" evidence="5">
    <location>
        <begin position="327"/>
        <end position="339"/>
    </location>
</feature>
<dbReference type="AlphaFoldDB" id="A0AAE0JXH4"/>
<sequence length="339" mass="36611">MSTSGNSSNPFDLSGYNGTGPIPPAPPGVDPDLWQGLFHIGAGCFPFLVDGIDNSYSYWPALGAGIAFDVLFGIALIGHLIQFARFRKWTSILFALGAATEAIGWAGRTWSAKCPYNRDAFLMQITTLIIAPTFFAAALYVLLHNLITRLGRETSMLSPRMYAIVFCTCDVISLVVQAVGGAMASEAADTIDGDTAPGTNTMVAGIVFQLFTMSIFAVFVVDFLRRVQRISRRGPGEKRALLTRPIRLVLVAVFISFIMIYVRSIYRTIELAQGWTGNLITHEGYFIGLDATLMFIAVAVFLVFDPASLLRDDAAGRPATALTGDPAAKESDSADSNAR</sequence>
<evidence type="ECO:0000256" key="3">
    <source>
        <dbReference type="ARBA" id="ARBA00022989"/>
    </source>
</evidence>
<evidence type="ECO:0000313" key="7">
    <source>
        <dbReference type="EMBL" id="KAK3365842.1"/>
    </source>
</evidence>
<reference evidence="7" key="2">
    <citation type="submission" date="2023-06" db="EMBL/GenBank/DDBJ databases">
        <authorList>
            <consortium name="Lawrence Berkeley National Laboratory"/>
            <person name="Haridas S."/>
            <person name="Hensen N."/>
            <person name="Bonometti L."/>
            <person name="Westerberg I."/>
            <person name="Brannstrom I.O."/>
            <person name="Guillou S."/>
            <person name="Cros-Aarteil S."/>
            <person name="Calhoun S."/>
            <person name="Kuo A."/>
            <person name="Mondo S."/>
            <person name="Pangilinan J."/>
            <person name="Riley R."/>
            <person name="Labutti K."/>
            <person name="Andreopoulos B."/>
            <person name="Lipzen A."/>
            <person name="Chen C."/>
            <person name="Yanf M."/>
            <person name="Daum C."/>
            <person name="Ng V."/>
            <person name="Clum A."/>
            <person name="Steindorff A."/>
            <person name="Ohm R."/>
            <person name="Martin F."/>
            <person name="Silar P."/>
            <person name="Natvig D."/>
            <person name="Lalanne C."/>
            <person name="Gautier V."/>
            <person name="Ament-Velasquez S.L."/>
            <person name="Kruys A."/>
            <person name="Hutchinson M.I."/>
            <person name="Powell A.J."/>
            <person name="Barry K."/>
            <person name="Miller A.N."/>
            <person name="Grigoriev I.V."/>
            <person name="Debuchy R."/>
            <person name="Gladieux P."/>
            <person name="Thoren M.H."/>
            <person name="Johannesson H."/>
        </authorList>
    </citation>
    <scope>NUCLEOTIDE SEQUENCE</scope>
    <source>
        <strain evidence="7">CBS 958.72</strain>
    </source>
</reference>
<keyword evidence="2 6" id="KW-0812">Transmembrane</keyword>
<dbReference type="Pfam" id="PF04479">
    <property type="entry name" value="RTA1"/>
    <property type="match status" value="1"/>
</dbReference>
<reference evidence="7" key="1">
    <citation type="journal article" date="2023" name="Mol. Phylogenet. Evol.">
        <title>Genome-scale phylogeny and comparative genomics of the fungal order Sordariales.</title>
        <authorList>
            <person name="Hensen N."/>
            <person name="Bonometti L."/>
            <person name="Westerberg I."/>
            <person name="Brannstrom I.O."/>
            <person name="Guillou S."/>
            <person name="Cros-Aarteil S."/>
            <person name="Calhoun S."/>
            <person name="Haridas S."/>
            <person name="Kuo A."/>
            <person name="Mondo S."/>
            <person name="Pangilinan J."/>
            <person name="Riley R."/>
            <person name="LaButti K."/>
            <person name="Andreopoulos B."/>
            <person name="Lipzen A."/>
            <person name="Chen C."/>
            <person name="Yan M."/>
            <person name="Daum C."/>
            <person name="Ng V."/>
            <person name="Clum A."/>
            <person name="Steindorff A."/>
            <person name="Ohm R.A."/>
            <person name="Martin F."/>
            <person name="Silar P."/>
            <person name="Natvig D.O."/>
            <person name="Lalanne C."/>
            <person name="Gautier V."/>
            <person name="Ament-Velasquez S.L."/>
            <person name="Kruys A."/>
            <person name="Hutchinson M.I."/>
            <person name="Powell A.J."/>
            <person name="Barry K."/>
            <person name="Miller A.N."/>
            <person name="Grigoriev I.V."/>
            <person name="Debuchy R."/>
            <person name="Gladieux P."/>
            <person name="Hiltunen Thoren M."/>
            <person name="Johannesson H."/>
        </authorList>
    </citation>
    <scope>NUCLEOTIDE SEQUENCE</scope>
    <source>
        <strain evidence="7">CBS 958.72</strain>
    </source>
</reference>
<evidence type="ECO:0000256" key="5">
    <source>
        <dbReference type="SAM" id="MobiDB-lite"/>
    </source>
</evidence>
<evidence type="ECO:0000256" key="2">
    <source>
        <dbReference type="ARBA" id="ARBA00022692"/>
    </source>
</evidence>
<feature type="transmembrane region" description="Helical" evidence="6">
    <location>
        <begin position="245"/>
        <end position="265"/>
    </location>
</feature>
<keyword evidence="8" id="KW-1185">Reference proteome</keyword>
<feature type="transmembrane region" description="Helical" evidence="6">
    <location>
        <begin position="56"/>
        <end position="77"/>
    </location>
</feature>
<protein>
    <submittedName>
        <fullName evidence="7">RTA1 like protein-domain-containing protein</fullName>
    </submittedName>
</protein>
<evidence type="ECO:0000313" key="8">
    <source>
        <dbReference type="Proteomes" id="UP001287356"/>
    </source>
</evidence>
<evidence type="ECO:0000256" key="6">
    <source>
        <dbReference type="SAM" id="Phobius"/>
    </source>
</evidence>